<sequence length="731" mass="78097">MRQTKRIAALAAALLAGTASAGAEQYFNRIASFPVALNTPDIEPGSQENSAEIIYATEDGMTLIYSNALVGGIGFIDITDATAPQPGGFLALDGSPTSVTVIGDKALVTVDTTEDFTQPSGYMSIVDIASKQIETTCDLGGQPDAIAKNHDGTIIAISMENQRDEDVNDGAIPQLPSGNITFFDVAEGGAVDCGTMRVTDITGLADIAPEDAEPEYTDFNGANALAVTLQENNHIVIIDAVSGEVTSHFSAGSVTLENIDTKEDGRLSFTDTQADRLREPDAVQWIDNDRLVIANEGDWNGGSRGFTIFHKDGTELYESGPSMEYEAARLGHYPEGRSDAKGVEPEGMEVGTFGDTTFIFVNQERSSLVAIYKDTGADPEYWQSVPSGVGPEGALAIPSRNLYVTANETDLSVDGLAGAHVMIFELQDVDQPNYPQIISENDESGLPITWGALSGAVADADNPGTLYVVSDSAYWNQPAIYTVDATQTPARIVAKTVITRDGEPAQKLDLEGITQDGEGGFWLASEGDTGELVPHALFHVNADGEIEDEIAYPAELLANEIRSGSEGIAAIGEGDDMTLWIAIQREWRDDEKGFVKLVSYKPSTEEWGAVRYPLEAAPEGGWVGLSEITLHGDHVYLIERDNQIADNAGLKAVYRVPVSELVPAALGGELPTVTKELVRDLIPDLEANNGYVVDKVESLAIAADGTAYVITDNDGVDDSSGETFFWSFKID</sequence>
<keyword evidence="4" id="KW-1185">Reference proteome</keyword>
<dbReference type="InterPro" id="IPR015943">
    <property type="entry name" value="WD40/YVTN_repeat-like_dom_sf"/>
</dbReference>
<protein>
    <submittedName>
        <fullName evidence="3">Alkaline phosphatase</fullName>
    </submittedName>
</protein>
<organism evidence="3 4">
    <name type="scientific">Devosia geojensis</name>
    <dbReference type="NCBI Taxonomy" id="443610"/>
    <lineage>
        <taxon>Bacteria</taxon>
        <taxon>Pseudomonadati</taxon>
        <taxon>Pseudomonadota</taxon>
        <taxon>Alphaproteobacteria</taxon>
        <taxon>Hyphomicrobiales</taxon>
        <taxon>Devosiaceae</taxon>
        <taxon>Devosia</taxon>
    </lineage>
</organism>
<gene>
    <name evidence="3" type="ORF">VE25_04200</name>
</gene>
<dbReference type="InterPro" id="IPR052956">
    <property type="entry name" value="Mesenchyme-surface_protein"/>
</dbReference>
<dbReference type="Proteomes" id="UP000033632">
    <property type="component" value="Unassembled WGS sequence"/>
</dbReference>
<dbReference type="STRING" id="443610.VE25_04200"/>
<dbReference type="PANTHER" id="PTHR46928:SF1">
    <property type="entry name" value="MESENCHYME-SPECIFIC CELL SURFACE GLYCOPROTEIN"/>
    <property type="match status" value="1"/>
</dbReference>
<feature type="chain" id="PRO_5002486956" evidence="1">
    <location>
        <begin position="22"/>
        <end position="731"/>
    </location>
</feature>
<dbReference type="PANTHER" id="PTHR46928">
    <property type="entry name" value="MESENCHYME-SPECIFIC CELL SURFACE GLYCOPROTEIN"/>
    <property type="match status" value="1"/>
</dbReference>
<accession>A0A0F5FW48</accession>
<dbReference type="SUPFAM" id="SSF63829">
    <property type="entry name" value="Calcium-dependent phosphotriesterase"/>
    <property type="match status" value="1"/>
</dbReference>
<dbReference type="OrthoDB" id="9803927at2"/>
<dbReference type="InterPro" id="IPR027372">
    <property type="entry name" value="Phytase-like_dom"/>
</dbReference>
<dbReference type="RefSeq" id="WP_046107343.1">
    <property type="nucleotide sequence ID" value="NZ_JZEX01000052.1"/>
</dbReference>
<name>A0A0F5FW48_9HYPH</name>
<feature type="signal peptide" evidence="1">
    <location>
        <begin position="1"/>
        <end position="21"/>
    </location>
</feature>
<keyword evidence="1" id="KW-0732">Signal</keyword>
<evidence type="ECO:0000259" key="2">
    <source>
        <dbReference type="Pfam" id="PF13449"/>
    </source>
</evidence>
<evidence type="ECO:0000256" key="1">
    <source>
        <dbReference type="SAM" id="SignalP"/>
    </source>
</evidence>
<reference evidence="3 4" key="1">
    <citation type="submission" date="2015-03" db="EMBL/GenBank/DDBJ databases">
        <authorList>
            <person name="Hassan Y.I."/>
            <person name="Lepp D."/>
            <person name="Li X.-Z."/>
            <person name="Zhou T."/>
        </authorList>
    </citation>
    <scope>NUCLEOTIDE SEQUENCE [LARGE SCALE GENOMIC DNA]</scope>
    <source>
        <strain evidence="3 4">BD-c194</strain>
    </source>
</reference>
<dbReference type="Pfam" id="PF13449">
    <property type="entry name" value="Phytase-like"/>
    <property type="match status" value="1"/>
</dbReference>
<dbReference type="EMBL" id="JZEX01000052">
    <property type="protein sequence ID" value="KKB13038.1"/>
    <property type="molecule type" value="Genomic_DNA"/>
</dbReference>
<dbReference type="AlphaFoldDB" id="A0A0F5FW48"/>
<comment type="caution">
    <text evidence="3">The sequence shown here is derived from an EMBL/GenBank/DDBJ whole genome shotgun (WGS) entry which is preliminary data.</text>
</comment>
<dbReference type="PATRIC" id="fig|443610.3.peg.3321"/>
<proteinExistence type="predicted"/>
<evidence type="ECO:0000313" key="4">
    <source>
        <dbReference type="Proteomes" id="UP000033632"/>
    </source>
</evidence>
<evidence type="ECO:0000313" key="3">
    <source>
        <dbReference type="EMBL" id="KKB13038.1"/>
    </source>
</evidence>
<dbReference type="SUPFAM" id="SSF75011">
    <property type="entry name" value="3-carboxy-cis,cis-mucoante lactonizing enzyme"/>
    <property type="match status" value="1"/>
</dbReference>
<feature type="domain" description="Phytase-like" evidence="2">
    <location>
        <begin position="449"/>
        <end position="714"/>
    </location>
</feature>
<dbReference type="Gene3D" id="2.130.10.10">
    <property type="entry name" value="YVTN repeat-like/Quinoprotein amine dehydrogenase"/>
    <property type="match status" value="1"/>
</dbReference>